<dbReference type="Gene3D" id="3.40.50.1820">
    <property type="entry name" value="alpha/beta hydrolase"/>
    <property type="match status" value="1"/>
</dbReference>
<dbReference type="InterPro" id="IPR001375">
    <property type="entry name" value="Peptidase_S9_cat"/>
</dbReference>
<proteinExistence type="predicted"/>
<dbReference type="SUPFAM" id="SSF53474">
    <property type="entry name" value="alpha/beta-Hydrolases"/>
    <property type="match status" value="1"/>
</dbReference>
<dbReference type="Pfam" id="PF00326">
    <property type="entry name" value="Peptidase_S9"/>
    <property type="match status" value="1"/>
</dbReference>
<feature type="non-terminal residue" evidence="2">
    <location>
        <position position="1"/>
    </location>
</feature>
<reference evidence="2" key="1">
    <citation type="submission" date="2018-05" db="EMBL/GenBank/DDBJ databases">
        <authorList>
            <person name="Lanie J.A."/>
            <person name="Ng W.-L."/>
            <person name="Kazmierczak K.M."/>
            <person name="Andrzejewski T.M."/>
            <person name="Davidsen T.M."/>
            <person name="Wayne K.J."/>
            <person name="Tettelin H."/>
            <person name="Glass J.I."/>
            <person name="Rusch D."/>
            <person name="Podicherti R."/>
            <person name="Tsui H.-C.T."/>
            <person name="Winkler M.E."/>
        </authorList>
    </citation>
    <scope>NUCLEOTIDE SEQUENCE</scope>
</reference>
<evidence type="ECO:0000313" key="2">
    <source>
        <dbReference type="EMBL" id="SVE12388.1"/>
    </source>
</evidence>
<feature type="domain" description="Peptidase S9 prolyl oligopeptidase catalytic" evidence="1">
    <location>
        <begin position="1"/>
        <end position="130"/>
    </location>
</feature>
<dbReference type="EMBL" id="UINC01195702">
    <property type="protein sequence ID" value="SVE12388.1"/>
    <property type="molecule type" value="Genomic_DNA"/>
</dbReference>
<dbReference type="GO" id="GO:0008236">
    <property type="term" value="F:serine-type peptidase activity"/>
    <property type="evidence" value="ECO:0007669"/>
    <property type="project" value="InterPro"/>
</dbReference>
<dbReference type="AlphaFoldDB" id="A0A383AZ20"/>
<gene>
    <name evidence="2" type="ORF">METZ01_LOCUS465242</name>
</gene>
<dbReference type="GO" id="GO:0006508">
    <property type="term" value="P:proteolysis"/>
    <property type="evidence" value="ECO:0007669"/>
    <property type="project" value="InterPro"/>
</dbReference>
<organism evidence="2">
    <name type="scientific">marine metagenome</name>
    <dbReference type="NCBI Taxonomy" id="408172"/>
    <lineage>
        <taxon>unclassified sequences</taxon>
        <taxon>metagenomes</taxon>
        <taxon>ecological metagenomes</taxon>
    </lineage>
</organism>
<evidence type="ECO:0000259" key="1">
    <source>
        <dbReference type="Pfam" id="PF00326"/>
    </source>
</evidence>
<protein>
    <recommendedName>
        <fullName evidence="1">Peptidase S9 prolyl oligopeptidase catalytic domain-containing protein</fullName>
    </recommendedName>
</protein>
<name>A0A383AZ20_9ZZZZ</name>
<accession>A0A383AZ20</accession>
<dbReference type="InterPro" id="IPR029058">
    <property type="entry name" value="AB_hydrolase_fold"/>
</dbReference>
<sequence>VEYAKKKGAVDESRIYLVGASGGGYAALLMAGRAPEVWAGVSAWVPISDLSKWHKETTARKLRYAGEIEKSIGGKPTHGSKAAAEAKKRSAITYLARAKGMALDINAGITDGHNGSVPISHSLEAFNVLAAPKDRLTAEVIAEFVKTATVPKALDRQAPEDVSYGKKAVLFRRQSSATRVTIFQGGHEIIPGAALQWLAKQKRMRAPKK</sequence>